<sequence>MRCVGWAPSPSGGGQGDNAICRLGPPLLVPVTQQVCKELLSSKLEGLEQSPVLHNNPGLRFPNPYGQGLVFYAESNGTIAISVASFVQKLQAPQTVRSPHV</sequence>
<reference evidence="1 2" key="1">
    <citation type="submission" date="2020-02" db="EMBL/GenBank/DDBJ databases">
        <authorList>
            <person name="Ferguson B K."/>
        </authorList>
    </citation>
    <scope>NUCLEOTIDE SEQUENCE [LARGE SCALE GENOMIC DNA]</scope>
</reference>
<gene>
    <name evidence="1" type="ORF">NTEN_LOCUS626</name>
</gene>
<evidence type="ECO:0000313" key="2">
    <source>
        <dbReference type="Proteomes" id="UP000479000"/>
    </source>
</evidence>
<protein>
    <submittedName>
        <fullName evidence="1">Uncharacterized protein</fullName>
    </submittedName>
</protein>
<dbReference type="AlphaFoldDB" id="A0A6H5FVM0"/>
<proteinExistence type="predicted"/>
<keyword evidence="2" id="KW-1185">Reference proteome</keyword>
<dbReference type="EMBL" id="CADCXU010001144">
    <property type="protein sequence ID" value="CAA9993737.1"/>
    <property type="molecule type" value="Genomic_DNA"/>
</dbReference>
<dbReference type="Proteomes" id="UP000479000">
    <property type="component" value="Unassembled WGS sequence"/>
</dbReference>
<name>A0A6H5FVM0_9HEMI</name>
<organism evidence="1 2">
    <name type="scientific">Nesidiocoris tenuis</name>
    <dbReference type="NCBI Taxonomy" id="355587"/>
    <lineage>
        <taxon>Eukaryota</taxon>
        <taxon>Metazoa</taxon>
        <taxon>Ecdysozoa</taxon>
        <taxon>Arthropoda</taxon>
        <taxon>Hexapoda</taxon>
        <taxon>Insecta</taxon>
        <taxon>Pterygota</taxon>
        <taxon>Neoptera</taxon>
        <taxon>Paraneoptera</taxon>
        <taxon>Hemiptera</taxon>
        <taxon>Heteroptera</taxon>
        <taxon>Panheteroptera</taxon>
        <taxon>Cimicomorpha</taxon>
        <taxon>Miridae</taxon>
        <taxon>Dicyphina</taxon>
        <taxon>Nesidiocoris</taxon>
    </lineage>
</organism>
<evidence type="ECO:0000313" key="1">
    <source>
        <dbReference type="EMBL" id="CAA9993737.1"/>
    </source>
</evidence>
<accession>A0A6H5FVM0</accession>